<evidence type="ECO:0008006" key="3">
    <source>
        <dbReference type="Google" id="ProtNLM"/>
    </source>
</evidence>
<protein>
    <recommendedName>
        <fullName evidence="3">Mobilization protein</fullName>
    </recommendedName>
</protein>
<sequence>MTKKRLTNRDELLKHKVGVRFDEKTFNKLKAQVQQSNASTVGELVRKIVTNEKVTFFVKDISMEEPTAELIRIRKEINAIGRNINQLTEAHHTSSIADEKIKHMLEVDKLYRQVADKVSEVWKLVSEMSLKWSAK</sequence>
<proteinExistence type="predicted"/>
<dbReference type="EMBL" id="QMFY01000003">
    <property type="protein sequence ID" value="RAW01563.1"/>
    <property type="molecule type" value="Genomic_DNA"/>
</dbReference>
<dbReference type="AlphaFoldDB" id="A0A364Y418"/>
<accession>A0A364Y418</accession>
<dbReference type="RefSeq" id="WP_112746303.1">
    <property type="nucleotide sequence ID" value="NZ_QMFY01000003.1"/>
</dbReference>
<comment type="caution">
    <text evidence="1">The sequence shown here is derived from an EMBL/GenBank/DDBJ whole genome shotgun (WGS) entry which is preliminary data.</text>
</comment>
<evidence type="ECO:0000313" key="2">
    <source>
        <dbReference type="Proteomes" id="UP000251889"/>
    </source>
</evidence>
<reference evidence="1 2" key="1">
    <citation type="submission" date="2018-06" db="EMBL/GenBank/DDBJ databases">
        <title>Chryseolinea flavus sp. nov., a member of the phylum Bacteroidetes isolated from soil.</title>
        <authorList>
            <person name="Li Y."/>
            <person name="Wang J."/>
        </authorList>
    </citation>
    <scope>NUCLEOTIDE SEQUENCE [LARGE SCALE GENOMIC DNA]</scope>
    <source>
        <strain evidence="1 2">SDU1-6</strain>
    </source>
</reference>
<dbReference type="Pfam" id="PF21983">
    <property type="entry name" value="NikA-like"/>
    <property type="match status" value="1"/>
</dbReference>
<name>A0A364Y418_9BACT</name>
<dbReference type="InterPro" id="IPR053842">
    <property type="entry name" value="NikA-like"/>
</dbReference>
<evidence type="ECO:0000313" key="1">
    <source>
        <dbReference type="EMBL" id="RAW01563.1"/>
    </source>
</evidence>
<keyword evidence="2" id="KW-1185">Reference proteome</keyword>
<gene>
    <name evidence="1" type="ORF">DQQ10_07850</name>
</gene>
<organism evidence="1 2">
    <name type="scientific">Pseudochryseolinea flava</name>
    <dbReference type="NCBI Taxonomy" id="2059302"/>
    <lineage>
        <taxon>Bacteria</taxon>
        <taxon>Pseudomonadati</taxon>
        <taxon>Bacteroidota</taxon>
        <taxon>Cytophagia</taxon>
        <taxon>Cytophagales</taxon>
        <taxon>Fulvivirgaceae</taxon>
        <taxon>Pseudochryseolinea</taxon>
    </lineage>
</organism>
<dbReference type="Proteomes" id="UP000251889">
    <property type="component" value="Unassembled WGS sequence"/>
</dbReference>
<dbReference type="OrthoDB" id="678846at2"/>